<dbReference type="Pfam" id="PF02672">
    <property type="entry name" value="CP12"/>
    <property type="match status" value="1"/>
</dbReference>
<protein>
    <recommendedName>
        <fullName evidence="1">CP12 domain-containing protein</fullName>
    </recommendedName>
</protein>
<comment type="caution">
    <text evidence="2">The sequence shown here is derived from an EMBL/GenBank/DDBJ whole genome shotgun (WGS) entry which is preliminary data.</text>
</comment>
<dbReference type="Proteomes" id="UP001530293">
    <property type="component" value="Unassembled WGS sequence"/>
</dbReference>
<name>A0ABD3M336_9STRA</name>
<dbReference type="PANTHER" id="PTHR33921">
    <property type="entry name" value="CALVIN CYCLE PROTEIN CP12-2, CHLOROPLASTIC"/>
    <property type="match status" value="1"/>
</dbReference>
<gene>
    <name evidence="2" type="ORF">ACHAWU_006079</name>
</gene>
<dbReference type="SMART" id="SM01093">
    <property type="entry name" value="CP12"/>
    <property type="match status" value="1"/>
</dbReference>
<dbReference type="InterPro" id="IPR039314">
    <property type="entry name" value="CP12-like"/>
</dbReference>
<dbReference type="AlphaFoldDB" id="A0ABD3M336"/>
<evidence type="ECO:0000313" key="3">
    <source>
        <dbReference type="Proteomes" id="UP001530293"/>
    </source>
</evidence>
<evidence type="ECO:0000313" key="2">
    <source>
        <dbReference type="EMBL" id="KAL3758419.1"/>
    </source>
</evidence>
<organism evidence="2 3">
    <name type="scientific">Discostella pseudostelligera</name>
    <dbReference type="NCBI Taxonomy" id="259834"/>
    <lineage>
        <taxon>Eukaryota</taxon>
        <taxon>Sar</taxon>
        <taxon>Stramenopiles</taxon>
        <taxon>Ochrophyta</taxon>
        <taxon>Bacillariophyta</taxon>
        <taxon>Coscinodiscophyceae</taxon>
        <taxon>Thalassiosirophycidae</taxon>
        <taxon>Stephanodiscales</taxon>
        <taxon>Stephanodiscaceae</taxon>
        <taxon>Discostella</taxon>
    </lineage>
</organism>
<keyword evidence="3" id="KW-1185">Reference proteome</keyword>
<reference evidence="2 3" key="1">
    <citation type="submission" date="2024-10" db="EMBL/GenBank/DDBJ databases">
        <title>Updated reference genomes for cyclostephanoid diatoms.</title>
        <authorList>
            <person name="Roberts W.R."/>
            <person name="Alverson A.J."/>
        </authorList>
    </citation>
    <scope>NUCLEOTIDE SEQUENCE [LARGE SCALE GENOMIC DNA]</scope>
    <source>
        <strain evidence="2 3">AJA232-27</strain>
    </source>
</reference>
<evidence type="ECO:0000259" key="1">
    <source>
        <dbReference type="SMART" id="SM01093"/>
    </source>
</evidence>
<feature type="domain" description="CP12" evidence="1">
    <location>
        <begin position="52"/>
        <end position="114"/>
    </location>
</feature>
<dbReference type="InterPro" id="IPR003823">
    <property type="entry name" value="CP12_dom"/>
</dbReference>
<dbReference type="EMBL" id="JALLBG020000231">
    <property type="protein sequence ID" value="KAL3758419.1"/>
    <property type="molecule type" value="Genomic_DNA"/>
</dbReference>
<accession>A0ABD3M336</accession>
<dbReference type="PANTHER" id="PTHR33921:SF15">
    <property type="entry name" value="CALVIN CYCLE PROTEIN CP12-2, CHLOROPLASTIC"/>
    <property type="match status" value="1"/>
</dbReference>
<sequence>MKSTSLVVSIVTLLPTTIAAFALNFINSRKVHIVVDRKNGTPPRRRIMQLYLYRSAQEAIADAERICAIEGPNSESCKVAWDIVEEIEAADSHERTKPGPIELNYYPLLEGFDLLSNKVEKQLEELRNLSTQLSEAGAGPEVERLIYASDEMKQILEEARAALTQYR</sequence>
<proteinExistence type="predicted"/>